<accession>A0A1I4I408</accession>
<gene>
    <name evidence="1" type="ORF">SAMN04487950_3928</name>
</gene>
<reference evidence="2" key="1">
    <citation type="submission" date="2016-10" db="EMBL/GenBank/DDBJ databases">
        <authorList>
            <person name="Varghese N."/>
            <person name="Submissions S."/>
        </authorList>
    </citation>
    <scope>NUCLEOTIDE SEQUENCE [LARGE SCALE GENOMIC DNA]</scope>
    <source>
        <strain evidence="2">CGMCC 1.7738</strain>
    </source>
</reference>
<dbReference type="RefSeq" id="WP_009365519.1">
    <property type="nucleotide sequence ID" value="NZ_FOTC01000007.1"/>
</dbReference>
<evidence type="ECO:0000313" key="2">
    <source>
        <dbReference type="Proteomes" id="UP000199607"/>
    </source>
</evidence>
<dbReference type="Proteomes" id="UP000199607">
    <property type="component" value="Unassembled WGS sequence"/>
</dbReference>
<evidence type="ECO:0008006" key="3">
    <source>
        <dbReference type="Google" id="ProtNLM"/>
    </source>
</evidence>
<name>A0A1I4I408_9EURY</name>
<sequence length="69" mass="8087">MSQNRDHERSPFEKLKHHYEETDLECHECGYDDTEGEWQTQTTGDTVEYRHVCPSCGAIQRRTLSVGEE</sequence>
<proteinExistence type="predicted"/>
<dbReference type="InterPro" id="IPR049696">
    <property type="entry name" value="HVO_0649-like"/>
</dbReference>
<dbReference type="NCBIfam" id="NF041911">
    <property type="entry name" value="HVO_0649"/>
    <property type="match status" value="1"/>
</dbReference>
<organism evidence="1 2">
    <name type="scientific">Halogranum rubrum</name>
    <dbReference type="NCBI Taxonomy" id="553466"/>
    <lineage>
        <taxon>Archaea</taxon>
        <taxon>Methanobacteriati</taxon>
        <taxon>Methanobacteriota</taxon>
        <taxon>Stenosarchaea group</taxon>
        <taxon>Halobacteria</taxon>
        <taxon>Halobacteriales</taxon>
        <taxon>Haloferacaceae</taxon>
    </lineage>
</organism>
<dbReference type="STRING" id="553466.SAMN04487950_3928"/>
<dbReference type="EMBL" id="FOTC01000007">
    <property type="protein sequence ID" value="SFL48703.1"/>
    <property type="molecule type" value="Genomic_DNA"/>
</dbReference>
<dbReference type="AlphaFoldDB" id="A0A1I4I408"/>
<evidence type="ECO:0000313" key="1">
    <source>
        <dbReference type="EMBL" id="SFL48703.1"/>
    </source>
</evidence>
<protein>
    <recommendedName>
        <fullName evidence="3">Small CPxCG-related zinc finger protein</fullName>
    </recommendedName>
</protein>
<keyword evidence="2" id="KW-1185">Reference proteome</keyword>